<proteinExistence type="predicted"/>
<dbReference type="PROSITE" id="PS00552">
    <property type="entry name" value="HTH_MERR_1"/>
    <property type="match status" value="1"/>
</dbReference>
<dbReference type="PROSITE" id="PS50937">
    <property type="entry name" value="HTH_MERR_2"/>
    <property type="match status" value="1"/>
</dbReference>
<evidence type="ECO:0000256" key="1">
    <source>
        <dbReference type="ARBA" id="ARBA00023125"/>
    </source>
</evidence>
<keyword evidence="4" id="KW-1185">Reference proteome</keyword>
<gene>
    <name evidence="3" type="ORF">ACFPET_08825</name>
</gene>
<dbReference type="InterPro" id="IPR047057">
    <property type="entry name" value="MerR_fam"/>
</dbReference>
<organism evidence="3 4">
    <name type="scientific">Salininema proteolyticum</name>
    <dbReference type="NCBI Taxonomy" id="1607685"/>
    <lineage>
        <taxon>Bacteria</taxon>
        <taxon>Bacillati</taxon>
        <taxon>Actinomycetota</taxon>
        <taxon>Actinomycetes</taxon>
        <taxon>Glycomycetales</taxon>
        <taxon>Glycomycetaceae</taxon>
        <taxon>Salininema</taxon>
    </lineage>
</organism>
<dbReference type="SMART" id="SM00422">
    <property type="entry name" value="HTH_MERR"/>
    <property type="match status" value="1"/>
</dbReference>
<dbReference type="InterPro" id="IPR000551">
    <property type="entry name" value="MerR-type_HTH_dom"/>
</dbReference>
<feature type="domain" description="HTH merR-type" evidence="2">
    <location>
        <begin position="1"/>
        <end position="68"/>
    </location>
</feature>
<name>A0ABV8TXS9_9ACTN</name>
<dbReference type="PANTHER" id="PTHR30204">
    <property type="entry name" value="REDOX-CYCLING DRUG-SENSING TRANSCRIPTIONAL ACTIVATOR SOXR"/>
    <property type="match status" value="1"/>
</dbReference>
<dbReference type="InterPro" id="IPR009061">
    <property type="entry name" value="DNA-bd_dom_put_sf"/>
</dbReference>
<protein>
    <submittedName>
        <fullName evidence="3">MerR family transcriptional regulator</fullName>
    </submittedName>
</protein>
<evidence type="ECO:0000313" key="4">
    <source>
        <dbReference type="Proteomes" id="UP001595823"/>
    </source>
</evidence>
<dbReference type="Pfam" id="PF13411">
    <property type="entry name" value="MerR_1"/>
    <property type="match status" value="1"/>
</dbReference>
<sequence length="124" mass="14296">MKIGELSRRTGISERSLRYYEKQGILRSERTPGGHRVYGEWAVDRVIRIQILLAAGLSSDKINYLLPCLRDADGGPNERTDEKLRRELEAERDRIDESIRDLMLTRDILDEVIETAEPRRSVSA</sequence>
<keyword evidence="1" id="KW-0238">DNA-binding</keyword>
<dbReference type="Gene3D" id="1.10.1660.10">
    <property type="match status" value="1"/>
</dbReference>
<dbReference type="SUPFAM" id="SSF46955">
    <property type="entry name" value="Putative DNA-binding domain"/>
    <property type="match status" value="1"/>
</dbReference>
<accession>A0ABV8TXS9</accession>
<dbReference type="PANTHER" id="PTHR30204:SF97">
    <property type="entry name" value="MERR FAMILY REGULATORY PROTEIN"/>
    <property type="match status" value="1"/>
</dbReference>
<dbReference type="EMBL" id="JBHSDK010000013">
    <property type="protein sequence ID" value="MFC4335299.1"/>
    <property type="molecule type" value="Genomic_DNA"/>
</dbReference>
<dbReference type="CDD" id="cd01282">
    <property type="entry name" value="HTH_MerR-like_sg3"/>
    <property type="match status" value="1"/>
</dbReference>
<dbReference type="Proteomes" id="UP001595823">
    <property type="component" value="Unassembled WGS sequence"/>
</dbReference>
<comment type="caution">
    <text evidence="3">The sequence shown here is derived from an EMBL/GenBank/DDBJ whole genome shotgun (WGS) entry which is preliminary data.</text>
</comment>
<evidence type="ECO:0000313" key="3">
    <source>
        <dbReference type="EMBL" id="MFC4335299.1"/>
    </source>
</evidence>
<dbReference type="RefSeq" id="WP_380619922.1">
    <property type="nucleotide sequence ID" value="NZ_JBHSDK010000013.1"/>
</dbReference>
<reference evidence="4" key="1">
    <citation type="journal article" date="2019" name="Int. J. Syst. Evol. Microbiol.">
        <title>The Global Catalogue of Microorganisms (GCM) 10K type strain sequencing project: providing services to taxonomists for standard genome sequencing and annotation.</title>
        <authorList>
            <consortium name="The Broad Institute Genomics Platform"/>
            <consortium name="The Broad Institute Genome Sequencing Center for Infectious Disease"/>
            <person name="Wu L."/>
            <person name="Ma J."/>
        </authorList>
    </citation>
    <scope>NUCLEOTIDE SEQUENCE [LARGE SCALE GENOMIC DNA]</scope>
    <source>
        <strain evidence="4">IBRC-M 10908</strain>
    </source>
</reference>
<dbReference type="PRINTS" id="PR00040">
    <property type="entry name" value="HTHMERR"/>
</dbReference>
<evidence type="ECO:0000259" key="2">
    <source>
        <dbReference type="PROSITE" id="PS50937"/>
    </source>
</evidence>